<evidence type="ECO:0008006" key="3">
    <source>
        <dbReference type="Google" id="ProtNLM"/>
    </source>
</evidence>
<gene>
    <name evidence="1" type="ORF">SAMN05444159_5375</name>
</gene>
<evidence type="ECO:0000313" key="2">
    <source>
        <dbReference type="Proteomes" id="UP000189935"/>
    </source>
</evidence>
<evidence type="ECO:0000313" key="1">
    <source>
        <dbReference type="EMBL" id="SHL22947.1"/>
    </source>
</evidence>
<dbReference type="AlphaFoldDB" id="A0A1M6YXK8"/>
<protein>
    <recommendedName>
        <fullName evidence="3">Cysteine-rich CWC</fullName>
    </recommendedName>
</protein>
<reference evidence="1 2" key="1">
    <citation type="submission" date="2016-11" db="EMBL/GenBank/DDBJ databases">
        <authorList>
            <person name="Jaros S."/>
            <person name="Januszkiewicz K."/>
            <person name="Wedrychowicz H."/>
        </authorList>
    </citation>
    <scope>NUCLEOTIDE SEQUENCE [LARGE SCALE GENOMIC DNA]</scope>
    <source>
        <strain evidence="1 2">GAS499</strain>
    </source>
</reference>
<dbReference type="OrthoDB" id="7276039at2"/>
<accession>A0A1M6YXK8</accession>
<organism evidence="1 2">
    <name type="scientific">Bradyrhizobium lablabi</name>
    <dbReference type="NCBI Taxonomy" id="722472"/>
    <lineage>
        <taxon>Bacteria</taxon>
        <taxon>Pseudomonadati</taxon>
        <taxon>Pseudomonadota</taxon>
        <taxon>Alphaproteobacteria</taxon>
        <taxon>Hyphomicrobiales</taxon>
        <taxon>Nitrobacteraceae</taxon>
        <taxon>Bradyrhizobium</taxon>
    </lineage>
</organism>
<dbReference type="EMBL" id="LT670844">
    <property type="protein sequence ID" value="SHL22947.1"/>
    <property type="molecule type" value="Genomic_DNA"/>
</dbReference>
<dbReference type="Proteomes" id="UP000189935">
    <property type="component" value="Chromosome I"/>
</dbReference>
<proteinExistence type="predicted"/>
<name>A0A1M6YXK8_9BRAD</name>
<sequence length="67" mass="7075">MTNRLEIPASRRLACSGCGAEFTCSLAGPCWCAEETARLPMLVDGGDCLCRDCLRKLAAAASGEPVR</sequence>
<dbReference type="RefSeq" id="WP_079542727.1">
    <property type="nucleotide sequence ID" value="NZ_LT670844.1"/>
</dbReference>